<dbReference type="Gene3D" id="3.40.50.1820">
    <property type="entry name" value="alpha/beta hydrolase"/>
    <property type="match status" value="1"/>
</dbReference>
<feature type="compositionally biased region" description="Gly residues" evidence="2">
    <location>
        <begin position="112"/>
        <end position="126"/>
    </location>
</feature>
<dbReference type="VEuPathDB" id="TriTrypDB:BSAL_70300"/>
<keyword evidence="3" id="KW-0472">Membrane</keyword>
<dbReference type="InterPro" id="IPR029058">
    <property type="entry name" value="AB_hydrolase_fold"/>
</dbReference>
<keyword evidence="3" id="KW-1133">Transmembrane helix</keyword>
<protein>
    <submittedName>
        <fullName evidence="5">Membrane-associated protein, putative</fullName>
    </submittedName>
</protein>
<feature type="compositionally biased region" description="Low complexity" evidence="2">
    <location>
        <begin position="225"/>
        <end position="243"/>
    </location>
</feature>
<dbReference type="PANTHER" id="PTHR48081:SF33">
    <property type="entry name" value="KYNURENINE FORMAMIDASE"/>
    <property type="match status" value="1"/>
</dbReference>
<feature type="transmembrane region" description="Helical" evidence="3">
    <location>
        <begin position="39"/>
        <end position="59"/>
    </location>
</feature>
<dbReference type="Proteomes" id="UP000051952">
    <property type="component" value="Unassembled WGS sequence"/>
</dbReference>
<feature type="compositionally biased region" description="Low complexity" evidence="2">
    <location>
        <begin position="809"/>
        <end position="834"/>
    </location>
</feature>
<dbReference type="InterPro" id="IPR050300">
    <property type="entry name" value="GDXG_lipolytic_enzyme"/>
</dbReference>
<feature type="transmembrane region" description="Helical" evidence="3">
    <location>
        <begin position="335"/>
        <end position="356"/>
    </location>
</feature>
<feature type="compositionally biased region" description="Acidic residues" evidence="2">
    <location>
        <begin position="244"/>
        <end position="257"/>
    </location>
</feature>
<feature type="compositionally biased region" description="Low complexity" evidence="2">
    <location>
        <begin position="312"/>
        <end position="326"/>
    </location>
</feature>
<evidence type="ECO:0000313" key="5">
    <source>
        <dbReference type="EMBL" id="CUG03877.1"/>
    </source>
</evidence>
<accession>A0A0S4IZ00</accession>
<evidence type="ECO:0000256" key="1">
    <source>
        <dbReference type="ARBA" id="ARBA00022801"/>
    </source>
</evidence>
<dbReference type="Pfam" id="PF20434">
    <property type="entry name" value="BD-FAE"/>
    <property type="match status" value="1"/>
</dbReference>
<feature type="region of interest" description="Disordered" evidence="2">
    <location>
        <begin position="91"/>
        <end position="138"/>
    </location>
</feature>
<feature type="region of interest" description="Disordered" evidence="2">
    <location>
        <begin position="294"/>
        <end position="327"/>
    </location>
</feature>
<keyword evidence="6" id="KW-1185">Reference proteome</keyword>
<dbReference type="GO" id="GO:0016787">
    <property type="term" value="F:hydrolase activity"/>
    <property type="evidence" value="ECO:0007669"/>
    <property type="project" value="UniProtKB-KW"/>
</dbReference>
<dbReference type="EMBL" id="CYKH01000513">
    <property type="protein sequence ID" value="CUG03877.1"/>
    <property type="molecule type" value="Genomic_DNA"/>
</dbReference>
<dbReference type="InterPro" id="IPR049492">
    <property type="entry name" value="BD-FAE-like_dom"/>
</dbReference>
<dbReference type="PANTHER" id="PTHR48081">
    <property type="entry name" value="AB HYDROLASE SUPERFAMILY PROTEIN C4A8.06C"/>
    <property type="match status" value="1"/>
</dbReference>
<reference evidence="6" key="1">
    <citation type="submission" date="2015-09" db="EMBL/GenBank/DDBJ databases">
        <authorList>
            <consortium name="Pathogen Informatics"/>
        </authorList>
    </citation>
    <scope>NUCLEOTIDE SEQUENCE [LARGE SCALE GENOMIC DNA]</scope>
    <source>
        <strain evidence="6">Lake Konstanz</strain>
    </source>
</reference>
<evidence type="ECO:0000256" key="2">
    <source>
        <dbReference type="SAM" id="MobiDB-lite"/>
    </source>
</evidence>
<evidence type="ECO:0000256" key="3">
    <source>
        <dbReference type="SAM" id="Phobius"/>
    </source>
</evidence>
<keyword evidence="3" id="KW-0812">Transmembrane</keyword>
<evidence type="ECO:0000259" key="4">
    <source>
        <dbReference type="Pfam" id="PF20434"/>
    </source>
</evidence>
<evidence type="ECO:0000313" key="6">
    <source>
        <dbReference type="Proteomes" id="UP000051952"/>
    </source>
</evidence>
<feature type="compositionally biased region" description="Polar residues" evidence="2">
    <location>
        <begin position="128"/>
        <end position="138"/>
    </location>
</feature>
<feature type="region of interest" description="Disordered" evidence="2">
    <location>
        <begin position="793"/>
        <end position="841"/>
    </location>
</feature>
<sequence length="872" mass="95243">MPPTVHYVFQQARWMSGATRELILAMGIGFKWVSMTIRMLIFGALVGPFFLPMILWYILSPNIIRHVAYRTSKTTRDRHLKSLIKKVRHVVTSKKQQQHDPRTTTGPSTPMAGGGATGRGDGGGSVGNTSPLFQGGTSDWTATTAEKLQLLERGQHDSEKTWSRIASSFFRTPQRLKAGIKKSSVDTIASLPSYDYVTDALRSEGTQSADAPATVVPPSVDVPLESCRNSSSSPVPSYSSTNESTDDDDDSDGVDDHEDVKNLHNRAVLDIYLPCPLDELLRVQHRLFEGRNVQDVTPTSSPRKRSGTSEFAQSSKSQHSAASTSSRPTMEVKKYPIVICVSGGAWIIGCHLWGALLARILAGRGCIVFCPDYRNFPQSNMAEMTRDVSDAIAWVLRNAERYNGDLDNVTLIGQSAGAHLSWMSIISQARLAAEAKAKAAMSSSGSDLAPSRSIRVPDMDFGSTVCNFSSPHLLGSTVEGSGFAYRMEESVITGPTSVAPRLEVAPCEALMQLLPVCPNDAQVASGNNSSVYIIPRYNPRRSIHRFIPLSGIYDLPHLIKHFHRRGLYRKVLYRIAGGKERLRNEFCVNRYFEPTVAPTTSTAGPLTVHTNTGIESPLLASVLNREPTSHGIANRPMLPDELRKALLREGCEENAWAVDQLLMNESFIDSTIRRRPPTAPPTAQSPGAKASLLNPPIISTAPMFLDELPQRIVFLHGDNDMSAPISEPLRLYHKMQEALQSRTKAAQEKFPVDLSMVCIEGGTHTNVIVEELLSGGGKRSVVANFVAEELGLPPAPLGHGKGSKKKRTPPLSSSSSSTGTGSSTTTTLLKTQPTVDVKVQNPNDTPYRVIPMEVAPRNYNVFLRMGSYVCPF</sequence>
<dbReference type="OrthoDB" id="6495301at2759"/>
<organism evidence="5 6">
    <name type="scientific">Bodo saltans</name>
    <name type="common">Flagellated protozoan</name>
    <dbReference type="NCBI Taxonomy" id="75058"/>
    <lineage>
        <taxon>Eukaryota</taxon>
        <taxon>Discoba</taxon>
        <taxon>Euglenozoa</taxon>
        <taxon>Kinetoplastea</taxon>
        <taxon>Metakinetoplastina</taxon>
        <taxon>Eubodonida</taxon>
        <taxon>Bodonidae</taxon>
        <taxon>Bodo</taxon>
    </lineage>
</organism>
<gene>
    <name evidence="5" type="ORF">BSAL_70300</name>
</gene>
<name>A0A0S4IZ00_BODSA</name>
<feature type="region of interest" description="Disordered" evidence="2">
    <location>
        <begin position="206"/>
        <end position="258"/>
    </location>
</feature>
<keyword evidence="1" id="KW-0378">Hydrolase</keyword>
<dbReference type="SUPFAM" id="SSF53474">
    <property type="entry name" value="alpha/beta-Hydrolases"/>
    <property type="match status" value="2"/>
</dbReference>
<feature type="domain" description="BD-FAE-like" evidence="4">
    <location>
        <begin position="328"/>
        <end position="437"/>
    </location>
</feature>
<dbReference type="AlphaFoldDB" id="A0A0S4IZ00"/>
<proteinExistence type="predicted"/>